<comment type="cofactor">
    <cofactor evidence="1">
        <name>heme</name>
        <dbReference type="ChEBI" id="CHEBI:30413"/>
    </cofactor>
</comment>
<dbReference type="EMBL" id="JAIZAY010000012">
    <property type="protein sequence ID" value="KAJ8032093.1"/>
    <property type="molecule type" value="Genomic_DNA"/>
</dbReference>
<comment type="similarity">
    <text evidence="4">Belongs to the cytochrome P450 family.</text>
</comment>
<dbReference type="GO" id="GO:0020037">
    <property type="term" value="F:heme binding"/>
    <property type="evidence" value="ECO:0007669"/>
    <property type="project" value="InterPro"/>
</dbReference>
<reference evidence="14" key="1">
    <citation type="submission" date="2021-10" db="EMBL/GenBank/DDBJ databases">
        <title>Tropical sea cucumber genome reveals ecological adaptation and Cuvierian tubules defense mechanism.</title>
        <authorList>
            <person name="Chen T."/>
        </authorList>
    </citation>
    <scope>NUCLEOTIDE SEQUENCE</scope>
    <source>
        <strain evidence="14">Nanhai2018</strain>
        <tissue evidence="14">Muscle</tissue>
    </source>
</reference>
<dbReference type="OrthoDB" id="6141508at2759"/>
<dbReference type="PANTHER" id="PTHR24300">
    <property type="entry name" value="CYTOCHROME P450 508A4-RELATED"/>
    <property type="match status" value="1"/>
</dbReference>
<dbReference type="GO" id="GO:0005506">
    <property type="term" value="F:iron ion binding"/>
    <property type="evidence" value="ECO:0007669"/>
    <property type="project" value="InterPro"/>
</dbReference>
<evidence type="ECO:0000256" key="13">
    <source>
        <dbReference type="SAM" id="SignalP"/>
    </source>
</evidence>
<protein>
    <submittedName>
        <fullName evidence="14">Cytochrome P450 2C25</fullName>
    </submittedName>
</protein>
<gene>
    <name evidence="14" type="ORF">HOLleu_25512</name>
</gene>
<sequence length="463" mass="53098">MAAVGLLIGVCILILALAFFRRNQKGGKRLPGPRGLPFVGTYFSLDFKRGPQVTFHEWAKKYGKTFCCQIGMTDVIITEDFDDMDYMFRKFPETYNGRLFDIPDEYDTEIGFANLPFGKKWKEIRSFITSILNATTLGPRTYDDIIAGEFQELCRYINNRQLNKAFYPGDLYARSVANVLIYTLCQKRYDYDNKEVLEQIEAVDTLGRSLTIPMLFCMPGILYLLGIKGYLPIKSVQNIGNATKYLAQICAENIEEHKKDFDPKQPRDFIDMCLKQIAEGSPKDKSFLTVNSLNGASTDIFSAGLESTALSLVWTIALISSRPDVEERLEKEVEEVIGYERNPCLADRENMPYTKAVIQESLRYVTVAPLGVYHKVQKDTWFKGYFLPKDTMILPNLWGMHHDPDTFPEPDKFKPERFIDSKGNFIKHRKVGGALRSRRQIVSRRGNRYEGNLPFPDQHNPEI</sequence>
<dbReference type="AlphaFoldDB" id="A0A9Q1BSY0"/>
<organism evidence="14 15">
    <name type="scientific">Holothuria leucospilota</name>
    <name type="common">Black long sea cucumber</name>
    <name type="synonym">Mertensiothuria leucospilota</name>
    <dbReference type="NCBI Taxonomy" id="206669"/>
    <lineage>
        <taxon>Eukaryota</taxon>
        <taxon>Metazoa</taxon>
        <taxon>Echinodermata</taxon>
        <taxon>Eleutherozoa</taxon>
        <taxon>Echinozoa</taxon>
        <taxon>Holothuroidea</taxon>
        <taxon>Aspidochirotacea</taxon>
        <taxon>Aspidochirotida</taxon>
        <taxon>Holothuriidae</taxon>
        <taxon>Holothuria</taxon>
    </lineage>
</organism>
<keyword evidence="9" id="KW-0560">Oxidoreductase</keyword>
<evidence type="ECO:0000256" key="8">
    <source>
        <dbReference type="ARBA" id="ARBA00022848"/>
    </source>
</evidence>
<evidence type="ECO:0000256" key="7">
    <source>
        <dbReference type="ARBA" id="ARBA00022824"/>
    </source>
</evidence>
<feature type="signal peptide" evidence="13">
    <location>
        <begin position="1"/>
        <end position="18"/>
    </location>
</feature>
<evidence type="ECO:0000256" key="11">
    <source>
        <dbReference type="ARBA" id="ARBA00023033"/>
    </source>
</evidence>
<accession>A0A9Q1BSY0</accession>
<dbReference type="InterPro" id="IPR002401">
    <property type="entry name" value="Cyt_P450_E_grp-I"/>
</dbReference>
<dbReference type="Proteomes" id="UP001152320">
    <property type="component" value="Chromosome 12"/>
</dbReference>
<keyword evidence="13" id="KW-0732">Signal</keyword>
<comment type="subcellular location">
    <subcellularLocation>
        <location evidence="3">Endoplasmic reticulum membrane</location>
        <topology evidence="3">Peripheral membrane protein</topology>
    </subcellularLocation>
    <subcellularLocation>
        <location evidence="2">Microsome membrane</location>
        <topology evidence="2">Peripheral membrane protein</topology>
    </subcellularLocation>
</comment>
<dbReference type="InterPro" id="IPR050182">
    <property type="entry name" value="Cytochrome_P450_fam2"/>
</dbReference>
<keyword evidence="12" id="KW-0472">Membrane</keyword>
<name>A0A9Q1BSY0_HOLLE</name>
<dbReference type="SUPFAM" id="SSF48264">
    <property type="entry name" value="Cytochrome P450"/>
    <property type="match status" value="1"/>
</dbReference>
<dbReference type="GO" id="GO:0005789">
    <property type="term" value="C:endoplasmic reticulum membrane"/>
    <property type="evidence" value="ECO:0007669"/>
    <property type="project" value="UniProtKB-SubCell"/>
</dbReference>
<evidence type="ECO:0000256" key="5">
    <source>
        <dbReference type="ARBA" id="ARBA00022617"/>
    </source>
</evidence>
<keyword evidence="15" id="KW-1185">Reference proteome</keyword>
<dbReference type="GO" id="GO:0008395">
    <property type="term" value="F:steroid hydroxylase activity"/>
    <property type="evidence" value="ECO:0007669"/>
    <property type="project" value="TreeGrafter"/>
</dbReference>
<dbReference type="FunFam" id="1.10.630.10:FF:000238">
    <property type="entry name" value="Cytochrome P450 2A6"/>
    <property type="match status" value="1"/>
</dbReference>
<evidence type="ECO:0000256" key="12">
    <source>
        <dbReference type="ARBA" id="ARBA00023136"/>
    </source>
</evidence>
<evidence type="ECO:0000256" key="2">
    <source>
        <dbReference type="ARBA" id="ARBA00004174"/>
    </source>
</evidence>
<dbReference type="GO" id="GO:0016712">
    <property type="term" value="F:oxidoreductase activity, acting on paired donors, with incorporation or reduction of molecular oxygen, reduced flavin or flavoprotein as one donor, and incorporation of one atom of oxygen"/>
    <property type="evidence" value="ECO:0007669"/>
    <property type="project" value="TreeGrafter"/>
</dbReference>
<keyword evidence="7" id="KW-0256">Endoplasmic reticulum</keyword>
<evidence type="ECO:0000256" key="9">
    <source>
        <dbReference type="ARBA" id="ARBA00023002"/>
    </source>
</evidence>
<comment type="caution">
    <text evidence="14">The sequence shown here is derived from an EMBL/GenBank/DDBJ whole genome shotgun (WGS) entry which is preliminary data.</text>
</comment>
<dbReference type="GO" id="GO:0006805">
    <property type="term" value="P:xenobiotic metabolic process"/>
    <property type="evidence" value="ECO:0007669"/>
    <property type="project" value="TreeGrafter"/>
</dbReference>
<dbReference type="PANTHER" id="PTHR24300:SF397">
    <property type="entry name" value="CYTOCHROME P450 2U1"/>
    <property type="match status" value="1"/>
</dbReference>
<evidence type="ECO:0000256" key="3">
    <source>
        <dbReference type="ARBA" id="ARBA00004406"/>
    </source>
</evidence>
<evidence type="ECO:0000313" key="14">
    <source>
        <dbReference type="EMBL" id="KAJ8032093.1"/>
    </source>
</evidence>
<evidence type="ECO:0000256" key="10">
    <source>
        <dbReference type="ARBA" id="ARBA00023004"/>
    </source>
</evidence>
<evidence type="ECO:0000256" key="4">
    <source>
        <dbReference type="ARBA" id="ARBA00010617"/>
    </source>
</evidence>
<keyword evidence="8" id="KW-0492">Microsome</keyword>
<keyword evidence="11" id="KW-0503">Monooxygenase</keyword>
<keyword evidence="6" id="KW-0479">Metal-binding</keyword>
<dbReference type="GO" id="GO:0006082">
    <property type="term" value="P:organic acid metabolic process"/>
    <property type="evidence" value="ECO:0007669"/>
    <property type="project" value="TreeGrafter"/>
</dbReference>
<feature type="chain" id="PRO_5040243759" evidence="13">
    <location>
        <begin position="19"/>
        <end position="463"/>
    </location>
</feature>
<dbReference type="Pfam" id="PF00067">
    <property type="entry name" value="p450"/>
    <property type="match status" value="1"/>
</dbReference>
<dbReference type="Gene3D" id="1.10.630.10">
    <property type="entry name" value="Cytochrome P450"/>
    <property type="match status" value="1"/>
</dbReference>
<keyword evidence="5" id="KW-0349">Heme</keyword>
<evidence type="ECO:0000256" key="6">
    <source>
        <dbReference type="ARBA" id="ARBA00022723"/>
    </source>
</evidence>
<dbReference type="PRINTS" id="PR00463">
    <property type="entry name" value="EP450I"/>
</dbReference>
<dbReference type="InterPro" id="IPR001128">
    <property type="entry name" value="Cyt_P450"/>
</dbReference>
<keyword evidence="10" id="KW-0408">Iron</keyword>
<evidence type="ECO:0000313" key="15">
    <source>
        <dbReference type="Proteomes" id="UP001152320"/>
    </source>
</evidence>
<evidence type="ECO:0000256" key="1">
    <source>
        <dbReference type="ARBA" id="ARBA00001971"/>
    </source>
</evidence>
<proteinExistence type="inferred from homology"/>
<dbReference type="InterPro" id="IPR036396">
    <property type="entry name" value="Cyt_P450_sf"/>
</dbReference>